<proteinExistence type="predicted"/>
<reference evidence="1" key="1">
    <citation type="submission" date="2021-05" db="EMBL/GenBank/DDBJ databases">
        <authorList>
            <person name="Scholz U."/>
            <person name="Mascher M."/>
            <person name="Fiebig A."/>
        </authorList>
    </citation>
    <scope>NUCLEOTIDE SEQUENCE [LARGE SCALE GENOMIC DNA]</scope>
</reference>
<sequence length="1037" mass="113914">MASIIFKRHREPPVLLFLVILAIIQLSSCSVAAAAAALYRNRTSVGGGGMMSVHCRPDQATALLRLKRSFTIIANESACTLVSWRAGTDCCRWEGVHCRDADGRVTSLDLGECGLQSPALDPAIFSLTSLRHLDLAWNDFNGSQLPLSGFEHLAELRHLNLSSSSFDGHIPVGIGGLTNLVSLDLSTTVYVVQEFDDFGEYDIWHHYSSSLLEPNIASLVANLSNLRELNLDWVDLSGNGDEWCASFANSTTPQLQVLSLRHCHLDGPVCGSLSSIPSLTMIDLQYNRLRGPIPEFLADLPSLSVLRLTNNDLQGQFPTRIFQNRNLTSLDIRYNSDISGSLPNFSSDSRLANLLVSNTNFSGPIPSSLGNLKSLTVLGLAATDFVQELPSSIGELTSLYWFEVTGAGVVGSIPSWVTNLTSLVRLQFSSCGLSGHIPSSIGNLKNLTWLALYNCNFSGPIPPQLFNLTQLSNLYLHSNKFMGSVELISFLELPDLDGLNLSDNILSVIVGEYNSSWAMRLLGLASCNLSSFPVFLRNIYHIRYLDLSDNQIHGAIPRWAWEEWDAMLVLDLSYNQFSSIEHDSIPLTDVTFLDLSFNLIEGPLPIPGPDTEMFDFSNNRFSSIPNNFGSPLISISYLNAMSNNLSGQIPRSICNARGLEFLDLSYNNLSGPIPSCLMEDIHSLGVLNLQANQIHGELPHNMKQGCALEEINLSNNRIEGQLPRSIVACGRLQILDIGNNRINDTFPCWMSTLPELQVLVLESNKFFGHVGPSTVGNKENHCEFMKLRILSLASNGFYGTLPNNWFKSFSSMAVEPTEDGTLLMKNHFGQYQQTYQFTTAITYKGSTVTFSKILKTLVIIDVSDNAFHGAIPESIGELVLLCGLNMSHNTLTGTITSKLSDLHQLESLDLSSNGLHGEIPKELAWLDFLSVLNLSYNQLVGRIPPGSPHFQTFSNLSFMGNTGLCGPPLSKQCDNSAPNVALHHSDKDPVDVVLFLFIGVGFGVGFAVTIVVVWGIRIRKRSQGYITSLCWSKVFCI</sequence>
<name>A0ACD5TRT7_AVESA</name>
<protein>
    <submittedName>
        <fullName evidence="1">Uncharacterized protein</fullName>
    </submittedName>
</protein>
<accession>A0ACD5TRT7</accession>
<keyword evidence="2" id="KW-1185">Reference proteome</keyword>
<evidence type="ECO:0000313" key="2">
    <source>
        <dbReference type="Proteomes" id="UP001732700"/>
    </source>
</evidence>
<dbReference type="Proteomes" id="UP001732700">
    <property type="component" value="Chromosome 1C"/>
</dbReference>
<dbReference type="EnsemblPlants" id="AVESA.00010b.r2.1CG0114360.1">
    <property type="protein sequence ID" value="AVESA.00010b.r2.1CG0114360.1.CDS.1"/>
    <property type="gene ID" value="AVESA.00010b.r2.1CG0114360"/>
</dbReference>
<reference evidence="1" key="2">
    <citation type="submission" date="2025-09" db="UniProtKB">
        <authorList>
            <consortium name="EnsemblPlants"/>
        </authorList>
    </citation>
    <scope>IDENTIFICATION</scope>
</reference>
<organism evidence="1 2">
    <name type="scientific">Avena sativa</name>
    <name type="common">Oat</name>
    <dbReference type="NCBI Taxonomy" id="4498"/>
    <lineage>
        <taxon>Eukaryota</taxon>
        <taxon>Viridiplantae</taxon>
        <taxon>Streptophyta</taxon>
        <taxon>Embryophyta</taxon>
        <taxon>Tracheophyta</taxon>
        <taxon>Spermatophyta</taxon>
        <taxon>Magnoliopsida</taxon>
        <taxon>Liliopsida</taxon>
        <taxon>Poales</taxon>
        <taxon>Poaceae</taxon>
        <taxon>BOP clade</taxon>
        <taxon>Pooideae</taxon>
        <taxon>Poodae</taxon>
        <taxon>Poeae</taxon>
        <taxon>Poeae Chloroplast Group 1 (Aveneae type)</taxon>
        <taxon>Aveninae</taxon>
        <taxon>Avena</taxon>
    </lineage>
</organism>
<evidence type="ECO:0000313" key="1">
    <source>
        <dbReference type="EnsemblPlants" id="AVESA.00010b.r2.1CG0114360.1.CDS.1"/>
    </source>
</evidence>